<dbReference type="KEGG" id="sle:sle_17220"/>
<feature type="region of interest" description="Disordered" evidence="1">
    <location>
        <begin position="157"/>
        <end position="177"/>
    </location>
</feature>
<evidence type="ECO:0000313" key="2">
    <source>
        <dbReference type="EMBL" id="CQR61184.1"/>
    </source>
</evidence>
<dbReference type="Proteomes" id="UP000035016">
    <property type="component" value="Chromosome Chromosome"/>
</dbReference>
<reference evidence="2 3" key="1">
    <citation type="submission" date="2015-02" db="EMBL/GenBank/DDBJ databases">
        <authorList>
            <person name="Gomez-Escribano P.J."/>
        </authorList>
    </citation>
    <scope>NUCLEOTIDE SEQUENCE [LARGE SCALE GENOMIC DNA]</scope>
    <source>
        <strain evidence="3">C34 (DSM 42122 / NRRL B-24963)</strain>
    </source>
</reference>
<evidence type="ECO:0000313" key="3">
    <source>
        <dbReference type="Proteomes" id="UP000035016"/>
    </source>
</evidence>
<dbReference type="EMBL" id="LN831790">
    <property type="protein sequence ID" value="CQR61184.1"/>
    <property type="molecule type" value="Genomic_DNA"/>
</dbReference>
<accession>A0A0F7VML6</accession>
<sequence length="177" mass="18553">MFPQAEAATDRWLLRADKAERVLDRMNPVNAAVDAFDHRGRAGARALTGDWGSAAGQLTCALRPRDERHAVSVLVLGDRGLHVIHVRKSPDGRSVVPGAQYGWGVPLGRVALFRKRNDVKHGTHEIGFNDGSRVSVFFPVAGWGTLSEALAGLGSAAGPGGEQAGHGVDGGESDSGG</sequence>
<organism evidence="2 3">
    <name type="scientific">Streptomyces leeuwenhoekii</name>
    <dbReference type="NCBI Taxonomy" id="1437453"/>
    <lineage>
        <taxon>Bacteria</taxon>
        <taxon>Bacillati</taxon>
        <taxon>Actinomycetota</taxon>
        <taxon>Actinomycetes</taxon>
        <taxon>Kitasatosporales</taxon>
        <taxon>Streptomycetaceae</taxon>
        <taxon>Streptomyces</taxon>
    </lineage>
</organism>
<name>A0A0F7VML6_STRLW</name>
<protein>
    <submittedName>
        <fullName evidence="2">Uncharacterized protein</fullName>
    </submittedName>
</protein>
<proteinExistence type="predicted"/>
<dbReference type="AlphaFoldDB" id="A0A0F7VML6"/>
<gene>
    <name evidence="2" type="primary">sle_17220</name>
</gene>
<evidence type="ECO:0000256" key="1">
    <source>
        <dbReference type="SAM" id="MobiDB-lite"/>
    </source>
</evidence>